<feature type="transmembrane region" description="Helical" evidence="13">
    <location>
        <begin position="22"/>
        <end position="40"/>
    </location>
</feature>
<keyword evidence="6 12" id="KW-1003">Cell membrane</keyword>
<evidence type="ECO:0000256" key="9">
    <source>
        <dbReference type="ARBA" id="ARBA00022748"/>
    </source>
</evidence>
<protein>
    <recommendedName>
        <fullName evidence="4 12">Heme exporter protein B</fullName>
    </recommendedName>
</protein>
<evidence type="ECO:0000256" key="12">
    <source>
        <dbReference type="PIRNR" id="PIRNR002764"/>
    </source>
</evidence>
<evidence type="ECO:0000256" key="6">
    <source>
        <dbReference type="ARBA" id="ARBA00022475"/>
    </source>
</evidence>
<keyword evidence="10 13" id="KW-1133">Transmembrane helix</keyword>
<dbReference type="PANTHER" id="PTHR30070:SF1">
    <property type="entry name" value="CYTOCHROME C BIOGENESIS B-RELATED"/>
    <property type="match status" value="1"/>
</dbReference>
<accession>A0ABY7YSS6</accession>
<keyword evidence="11 12" id="KW-0472">Membrane</keyword>
<evidence type="ECO:0000256" key="7">
    <source>
        <dbReference type="ARBA" id="ARBA00022519"/>
    </source>
</evidence>
<dbReference type="RefSeq" id="WP_282209949.1">
    <property type="nucleotide sequence ID" value="NZ_CP118247.1"/>
</dbReference>
<feature type="transmembrane region" description="Helical" evidence="13">
    <location>
        <begin position="46"/>
        <end position="67"/>
    </location>
</feature>
<dbReference type="PANTHER" id="PTHR30070">
    <property type="entry name" value="HEME EXPORTER PROTEIN B"/>
    <property type="match status" value="1"/>
</dbReference>
<evidence type="ECO:0000313" key="14">
    <source>
        <dbReference type="EMBL" id="WDR04428.1"/>
    </source>
</evidence>
<dbReference type="Proteomes" id="UP001222118">
    <property type="component" value="Chromosome"/>
</dbReference>
<comment type="function">
    <text evidence="1 12">Required for the export of heme to the periplasm for the biogenesis of c-type cytochromes.</text>
</comment>
<keyword evidence="7 12" id="KW-0997">Cell inner membrane</keyword>
<evidence type="ECO:0000256" key="5">
    <source>
        <dbReference type="ARBA" id="ARBA00022448"/>
    </source>
</evidence>
<keyword evidence="15" id="KW-1185">Reference proteome</keyword>
<keyword evidence="8 13" id="KW-0812">Transmembrane</keyword>
<sequence length="221" mass="22784">MNAFGAVLARELKLAARSGGDVLTLVLFFVMIGVIVPFAMGPDKAMLSRLAPAIVWIAAFLSMLLGLDRMFRADHEDGTLVLLRQADLPFSAIVGAKVAAHWLLTALPLIIASPLLAIMLAMDMPTLGRAVVSLLVGTPALVALGAIGAAVTVSIRRGGLIAPVLILPMAIPILIFGVGTISTGAGPDQSDAALLFLAAISLMTAALAPFVAALAIKWGED</sequence>
<name>A0ABY7YSS6_9HYPH</name>
<evidence type="ECO:0000256" key="2">
    <source>
        <dbReference type="ARBA" id="ARBA00004429"/>
    </source>
</evidence>
<feature type="transmembrane region" description="Helical" evidence="13">
    <location>
        <begin position="131"/>
        <end position="153"/>
    </location>
</feature>
<organism evidence="14 15">
    <name type="scientific">Devosia rhodophyticola</name>
    <dbReference type="NCBI Taxonomy" id="3026423"/>
    <lineage>
        <taxon>Bacteria</taxon>
        <taxon>Pseudomonadati</taxon>
        <taxon>Pseudomonadota</taxon>
        <taxon>Alphaproteobacteria</taxon>
        <taxon>Hyphomicrobiales</taxon>
        <taxon>Devosiaceae</taxon>
        <taxon>Devosia</taxon>
    </lineage>
</organism>
<dbReference type="EMBL" id="CP118247">
    <property type="protein sequence ID" value="WDR04428.1"/>
    <property type="molecule type" value="Genomic_DNA"/>
</dbReference>
<gene>
    <name evidence="14" type="primary">ccmB</name>
    <name evidence="14" type="ORF">PSQ90_08690</name>
</gene>
<dbReference type="PRINTS" id="PR01414">
    <property type="entry name" value="CCMBBIOGNSIS"/>
</dbReference>
<evidence type="ECO:0000256" key="11">
    <source>
        <dbReference type="ARBA" id="ARBA00023136"/>
    </source>
</evidence>
<comment type="similarity">
    <text evidence="3 12">Belongs to the CcmB/CycW/HelB family.</text>
</comment>
<evidence type="ECO:0000256" key="4">
    <source>
        <dbReference type="ARBA" id="ARBA00016452"/>
    </source>
</evidence>
<evidence type="ECO:0000256" key="8">
    <source>
        <dbReference type="ARBA" id="ARBA00022692"/>
    </source>
</evidence>
<dbReference type="InterPro" id="IPR003544">
    <property type="entry name" value="Cyt_c_biogenesis_CcmB"/>
</dbReference>
<feature type="transmembrane region" description="Helical" evidence="13">
    <location>
        <begin position="193"/>
        <end position="216"/>
    </location>
</feature>
<reference evidence="14 15" key="1">
    <citation type="submission" date="2023-02" db="EMBL/GenBank/DDBJ databases">
        <title>Devosia chondri sp. nov., isolated from the phycosphere of marine algae.</title>
        <authorList>
            <person name="Kim J.M."/>
            <person name="Lee J.K."/>
            <person name="Choi B.J."/>
            <person name="Bayburt H."/>
            <person name="Jeon C.O."/>
        </authorList>
    </citation>
    <scope>NUCLEOTIDE SEQUENCE [LARGE SCALE GENOMIC DNA]</scope>
    <source>
        <strain evidence="14 15">G2-5</strain>
    </source>
</reference>
<dbReference type="InterPro" id="IPR026031">
    <property type="entry name" value="Cyt_c_CcmB_bac"/>
</dbReference>
<evidence type="ECO:0000256" key="13">
    <source>
        <dbReference type="SAM" id="Phobius"/>
    </source>
</evidence>
<evidence type="ECO:0000256" key="10">
    <source>
        <dbReference type="ARBA" id="ARBA00022989"/>
    </source>
</evidence>
<feature type="transmembrane region" description="Helical" evidence="13">
    <location>
        <begin position="160"/>
        <end position="181"/>
    </location>
</feature>
<keyword evidence="5 12" id="KW-0813">Transport</keyword>
<feature type="transmembrane region" description="Helical" evidence="13">
    <location>
        <begin position="88"/>
        <end position="111"/>
    </location>
</feature>
<comment type="subcellular location">
    <subcellularLocation>
        <location evidence="2">Cell inner membrane</location>
        <topology evidence="2">Multi-pass membrane protein</topology>
    </subcellularLocation>
</comment>
<dbReference type="NCBIfam" id="TIGR01190">
    <property type="entry name" value="ccmB"/>
    <property type="match status" value="1"/>
</dbReference>
<evidence type="ECO:0000256" key="3">
    <source>
        <dbReference type="ARBA" id="ARBA00010544"/>
    </source>
</evidence>
<keyword evidence="9 12" id="KW-0201">Cytochrome c-type biogenesis</keyword>
<dbReference type="Pfam" id="PF03379">
    <property type="entry name" value="CcmB"/>
    <property type="match status" value="1"/>
</dbReference>
<proteinExistence type="inferred from homology"/>
<evidence type="ECO:0000256" key="1">
    <source>
        <dbReference type="ARBA" id="ARBA00002442"/>
    </source>
</evidence>
<dbReference type="PIRSF" id="PIRSF002764">
    <property type="entry name" value="CcmB"/>
    <property type="match status" value="1"/>
</dbReference>
<evidence type="ECO:0000313" key="15">
    <source>
        <dbReference type="Proteomes" id="UP001222118"/>
    </source>
</evidence>